<protein>
    <submittedName>
        <fullName evidence="1">Uncharacterized protein</fullName>
    </submittedName>
</protein>
<reference evidence="1 2" key="1">
    <citation type="submission" date="2020-04" db="EMBL/GenBank/DDBJ databases">
        <title>Perkinsus olseni comparative genomics.</title>
        <authorList>
            <person name="Bogema D.R."/>
        </authorList>
    </citation>
    <scope>NUCLEOTIDE SEQUENCE [LARGE SCALE GENOMIC DNA]</scope>
    <source>
        <strain evidence="1">ATCC PRA-205</strain>
    </source>
</reference>
<dbReference type="Proteomes" id="UP000574390">
    <property type="component" value="Unassembled WGS sequence"/>
</dbReference>
<comment type="caution">
    <text evidence="1">The sequence shown here is derived from an EMBL/GenBank/DDBJ whole genome shotgun (WGS) entry which is preliminary data.</text>
</comment>
<evidence type="ECO:0000313" key="1">
    <source>
        <dbReference type="EMBL" id="KAF4699908.1"/>
    </source>
</evidence>
<dbReference type="PANTHER" id="PTHR14614">
    <property type="entry name" value="HEPATOCELLULAR CARCINOMA-ASSOCIATED ANTIGEN"/>
    <property type="match status" value="1"/>
</dbReference>
<dbReference type="Gene3D" id="3.40.50.150">
    <property type="entry name" value="Vaccinia Virus protein VP39"/>
    <property type="match status" value="1"/>
</dbReference>
<organism evidence="1 2">
    <name type="scientific">Perkinsus olseni</name>
    <name type="common">Perkinsus atlanticus</name>
    <dbReference type="NCBI Taxonomy" id="32597"/>
    <lineage>
        <taxon>Eukaryota</taxon>
        <taxon>Sar</taxon>
        <taxon>Alveolata</taxon>
        <taxon>Perkinsozoa</taxon>
        <taxon>Perkinsea</taxon>
        <taxon>Perkinsida</taxon>
        <taxon>Perkinsidae</taxon>
        <taxon>Perkinsus</taxon>
    </lineage>
</organism>
<dbReference type="InterPro" id="IPR019410">
    <property type="entry name" value="Methyltransf_16"/>
</dbReference>
<dbReference type="InterPro" id="IPR029063">
    <property type="entry name" value="SAM-dependent_MTases_sf"/>
</dbReference>
<evidence type="ECO:0000313" key="2">
    <source>
        <dbReference type="Proteomes" id="UP000574390"/>
    </source>
</evidence>
<name>A0A7J6PV25_PEROL</name>
<dbReference type="Pfam" id="PF10294">
    <property type="entry name" value="Methyltransf_16"/>
    <property type="match status" value="1"/>
</dbReference>
<accession>A0A7J6PV25</accession>
<dbReference type="EMBL" id="JABANM010034273">
    <property type="protein sequence ID" value="KAF4699908.1"/>
    <property type="molecule type" value="Genomic_DNA"/>
</dbReference>
<gene>
    <name evidence="1" type="ORF">FOZ62_001476</name>
</gene>
<dbReference type="AlphaFoldDB" id="A0A7J6PV25"/>
<sequence>MPLIDAAPHGRPLEVREVDLGGPHVLLGWLLRALWSQVFNPDQSWCGLRLWESGIVLARYLLAQEIPSGLAVLELGSGCGIAGLAVAAFLAPASIFLTDGNERTIKNLALNVAASASCVTRVPTVERFVWGVDRCPGGRKFDLVIGSDLFYSKAAALQLAAAIDECLCEGGKAVLVAPANRSDESQTRDDFKRTMTDRRFLVTERAVEFPTGVRIGREELSHDGEFEVLQCRREAGGI</sequence>
<dbReference type="SUPFAM" id="SSF53335">
    <property type="entry name" value="S-adenosyl-L-methionine-dependent methyltransferases"/>
    <property type="match status" value="1"/>
</dbReference>
<proteinExistence type="predicted"/>